<protein>
    <submittedName>
        <fullName evidence="1">Uncharacterized protein</fullName>
    </submittedName>
</protein>
<name>A0ABN8RDW6_9CNID</name>
<dbReference type="Proteomes" id="UP001159427">
    <property type="component" value="Unassembled WGS sequence"/>
</dbReference>
<accession>A0ABN8RDW6</accession>
<keyword evidence="2" id="KW-1185">Reference proteome</keyword>
<sequence length="124" mass="14255">LGKITFRTGQNNFTPHRSFHLVFEEAHPDCYYGLDIDSEDNLSVKCWRKSEDSSNQISLQFQPVQVNGSPDIYLIALKKSWKEKSDSLFLASSSDGTLSLRPYHDLDEPHPDELFLKTNVLEEH</sequence>
<proteinExistence type="predicted"/>
<dbReference type="EMBL" id="CALNXI010001813">
    <property type="protein sequence ID" value="CAH3177559.1"/>
    <property type="molecule type" value="Genomic_DNA"/>
</dbReference>
<feature type="non-terminal residue" evidence="1">
    <location>
        <position position="1"/>
    </location>
</feature>
<organism evidence="1 2">
    <name type="scientific">Porites evermanni</name>
    <dbReference type="NCBI Taxonomy" id="104178"/>
    <lineage>
        <taxon>Eukaryota</taxon>
        <taxon>Metazoa</taxon>
        <taxon>Cnidaria</taxon>
        <taxon>Anthozoa</taxon>
        <taxon>Hexacorallia</taxon>
        <taxon>Scleractinia</taxon>
        <taxon>Fungiina</taxon>
        <taxon>Poritidae</taxon>
        <taxon>Porites</taxon>
    </lineage>
</organism>
<evidence type="ECO:0000313" key="2">
    <source>
        <dbReference type="Proteomes" id="UP001159427"/>
    </source>
</evidence>
<reference evidence="1 2" key="1">
    <citation type="submission" date="2022-05" db="EMBL/GenBank/DDBJ databases">
        <authorList>
            <consortium name="Genoscope - CEA"/>
            <person name="William W."/>
        </authorList>
    </citation>
    <scope>NUCLEOTIDE SEQUENCE [LARGE SCALE GENOMIC DNA]</scope>
</reference>
<comment type="caution">
    <text evidence="1">The sequence shown here is derived from an EMBL/GenBank/DDBJ whole genome shotgun (WGS) entry which is preliminary data.</text>
</comment>
<gene>
    <name evidence="1" type="ORF">PEVE_00011310</name>
</gene>
<evidence type="ECO:0000313" key="1">
    <source>
        <dbReference type="EMBL" id="CAH3177559.1"/>
    </source>
</evidence>